<evidence type="ECO:0000256" key="1">
    <source>
        <dbReference type="ARBA" id="ARBA00022679"/>
    </source>
</evidence>
<dbReference type="KEGG" id="tgi:RBB81_09930"/>
<name>A0AAU7Z5P6_9BACT</name>
<organism evidence="4">
    <name type="scientific">Tunturiibacter gelidiferens</name>
    <dbReference type="NCBI Taxonomy" id="3069689"/>
    <lineage>
        <taxon>Bacteria</taxon>
        <taxon>Pseudomonadati</taxon>
        <taxon>Acidobacteriota</taxon>
        <taxon>Terriglobia</taxon>
        <taxon>Terriglobales</taxon>
        <taxon>Acidobacteriaceae</taxon>
        <taxon>Tunturiibacter</taxon>
    </lineage>
</organism>
<dbReference type="GO" id="GO:0005737">
    <property type="term" value="C:cytoplasm"/>
    <property type="evidence" value="ECO:0007669"/>
    <property type="project" value="InterPro"/>
</dbReference>
<dbReference type="Gene3D" id="3.40.630.30">
    <property type="match status" value="1"/>
</dbReference>
<keyword evidence="1 4" id="KW-0808">Transferase</keyword>
<dbReference type="PANTHER" id="PTHR30602:SF12">
    <property type="entry name" value="AMINO-ACID ACETYLTRANSFERASE NAGS1, CHLOROPLASTIC-RELATED"/>
    <property type="match status" value="1"/>
</dbReference>
<dbReference type="SUPFAM" id="SSF55729">
    <property type="entry name" value="Acyl-CoA N-acyltransferases (Nat)"/>
    <property type="match status" value="1"/>
</dbReference>
<dbReference type="InterPro" id="IPR000182">
    <property type="entry name" value="GNAT_dom"/>
</dbReference>
<evidence type="ECO:0000259" key="3">
    <source>
        <dbReference type="PROSITE" id="PS51186"/>
    </source>
</evidence>
<gene>
    <name evidence="4" type="ORF">RBB81_09930</name>
</gene>
<protein>
    <submittedName>
        <fullName evidence="4">GNAT family N-acetyltransferase</fullName>
        <ecNumber evidence="4">2.3.1.-</ecNumber>
    </submittedName>
</protein>
<dbReference type="Pfam" id="PF00583">
    <property type="entry name" value="Acetyltransf_1"/>
    <property type="match status" value="1"/>
</dbReference>
<dbReference type="PANTHER" id="PTHR30602">
    <property type="entry name" value="AMINO-ACID ACETYLTRANSFERASE"/>
    <property type="match status" value="1"/>
</dbReference>
<dbReference type="EMBL" id="CP132938">
    <property type="protein sequence ID" value="XCB24223.1"/>
    <property type="molecule type" value="Genomic_DNA"/>
</dbReference>
<dbReference type="InterPro" id="IPR010167">
    <property type="entry name" value="NH2A_AcTrfase"/>
</dbReference>
<dbReference type="GO" id="GO:0006526">
    <property type="term" value="P:L-arginine biosynthetic process"/>
    <property type="evidence" value="ECO:0007669"/>
    <property type="project" value="InterPro"/>
</dbReference>
<dbReference type="InterPro" id="IPR016181">
    <property type="entry name" value="Acyl_CoA_acyltransferase"/>
</dbReference>
<reference evidence="4" key="1">
    <citation type="submission" date="2023-08" db="EMBL/GenBank/DDBJ databases">
        <authorList>
            <person name="Messyasz A."/>
            <person name="Mannisto M.K."/>
            <person name="Kerkhof L.J."/>
            <person name="Haggblom M."/>
        </authorList>
    </citation>
    <scope>NUCLEOTIDE SEQUENCE</scope>
    <source>
        <strain evidence="4">M8UP39</strain>
    </source>
</reference>
<evidence type="ECO:0000256" key="2">
    <source>
        <dbReference type="ARBA" id="ARBA00023315"/>
    </source>
</evidence>
<evidence type="ECO:0000313" key="4">
    <source>
        <dbReference type="EMBL" id="XCB24223.1"/>
    </source>
</evidence>
<dbReference type="EC" id="2.3.1.-" evidence="4"/>
<dbReference type="GO" id="GO:0004042">
    <property type="term" value="F:L-glutamate N-acetyltransferase activity"/>
    <property type="evidence" value="ECO:0007669"/>
    <property type="project" value="InterPro"/>
</dbReference>
<feature type="domain" description="N-acetyltransferase" evidence="3">
    <location>
        <begin position="54"/>
        <end position="189"/>
    </location>
</feature>
<keyword evidence="2 4" id="KW-0012">Acyltransferase</keyword>
<dbReference type="PROSITE" id="PS51186">
    <property type="entry name" value="GNAT"/>
    <property type="match status" value="1"/>
</dbReference>
<dbReference type="AlphaFoldDB" id="A0AAU7Z5P6"/>
<reference evidence="4" key="2">
    <citation type="journal article" date="2024" name="Environ. Microbiol.">
        <title>Genome analysis and description of Tunturibacter gen. nov. expands the diversity of Terriglobia in tundra soils.</title>
        <authorList>
            <person name="Messyasz A."/>
            <person name="Mannisto M.K."/>
            <person name="Kerkhof L.J."/>
            <person name="Haggblom M.M."/>
        </authorList>
    </citation>
    <scope>NUCLEOTIDE SEQUENCE</scope>
    <source>
        <strain evidence="4">M8UP39</strain>
    </source>
</reference>
<sequence length="230" mass="25655">MALSPVLEPPASPFPFLPTTTIIPTASSLFPHSRIAPSQARSTTLRSEPKTIFLRTRKAQSQDARAIHQLIESFSHDGTLLPRSYAEVCANIRTFTVVETHTHQFLGCAALHIYGPHLAEIRSIVVRPDIKGRGAGGQLVHELLRQANARGIGCVCLFTRIPSFFKHFHFYVTERQALHDKVLKDCIHCSRRNACDETAMALGELPVSPDNPQNDTFLPRHHSELVQLQL</sequence>
<proteinExistence type="predicted"/>
<dbReference type="CDD" id="cd04301">
    <property type="entry name" value="NAT_SF"/>
    <property type="match status" value="1"/>
</dbReference>
<accession>A0AAU7Z5P6</accession>
<dbReference type="RefSeq" id="WP_353073581.1">
    <property type="nucleotide sequence ID" value="NZ_CP132938.1"/>
</dbReference>